<dbReference type="PANTHER" id="PTHR10628:SF30">
    <property type="entry name" value="EXO-ALPHA-SIALIDASE"/>
    <property type="match status" value="1"/>
</dbReference>
<accession>A0A4R2NA51</accession>
<feature type="signal peptide" evidence="5">
    <location>
        <begin position="1"/>
        <end position="22"/>
    </location>
</feature>
<evidence type="ECO:0000313" key="7">
    <source>
        <dbReference type="EMBL" id="TCP17862.1"/>
    </source>
</evidence>
<name>A0A4R2NA51_9PAST</name>
<dbReference type="SUPFAM" id="SSF103515">
    <property type="entry name" value="Autotransporter"/>
    <property type="match status" value="1"/>
</dbReference>
<evidence type="ECO:0000256" key="3">
    <source>
        <dbReference type="ARBA" id="ARBA00012733"/>
    </source>
</evidence>
<keyword evidence="8" id="KW-1185">Reference proteome</keyword>
<dbReference type="EMBL" id="SLXJ01000004">
    <property type="protein sequence ID" value="TCP17862.1"/>
    <property type="molecule type" value="Genomic_DNA"/>
</dbReference>
<dbReference type="Gene3D" id="2.120.10.10">
    <property type="match status" value="1"/>
</dbReference>
<dbReference type="PANTHER" id="PTHR10628">
    <property type="entry name" value="SIALIDASE"/>
    <property type="match status" value="1"/>
</dbReference>
<sequence>MKKLNPLSPLSLLLLTAPVSLSANTFWKSDLNENLTNITKRAGFDNFKTNVEGKPWAGIGPNGEAAGTAPLYYSRVPGMAITDDNKMVVMFDLRWNHAGDEGRIDPGVAVSVDGGHTWERKTAWEFENSKMPTRRTMGATVLYNSIDNSLYTMYGSWAGGHKNWDRDRINYFNNNIWSALIRKSTDGGLTWEKHSEYSKTQNLSVFSKVKRQGSPTIGFLGGIGSGIVMRDGTLVFPIQTVHYNGIATTIMYSKDNGKTWDMPTIDNALAPNPSSVEAMVFEIDDKLVMTGREDNQSKARWAYYSQDLGKTWKVYEPVNNFSTTTAAPSQGSSIYVTLKNGRRVLLVSKPNGNGNDGYARGNLSLWMLDARDPNHKHQVAIIRPDSGNKAGAGYSSLAYKEGNLFIAFEDDGDITVKNLTEYMDIIQSKALEWNLPDEIQTEVDNINRLAHLNQGQKDELIAKMQRANDYAVVQSIAINQAMSTLKDENFDLYLQSREIAKALPSKQNLFKALFAEINEVTQKESKTYLDYNAIRSLSDDLNTRFFALSNAKLDFSQYLERAEKLQAYNTDILYHSFDNFFIHHSLGSKNNRSAIGLSSRMSHNLQAGWFFEYNNKTNDSYHFGARAKYANNQHQVSGFVRYRTVKHEGFLERNKNADVYLNYVYHFPIDQQLTLSPSLGAYISHAYNSLIDEDVLIDKHLSYVSDIGLNISYQLGNLNAHIRPNVAFAKSNTVLTQSNDQHNRYELQNKTQAIYSVSTGIEKQFTNGLTVGTEMKLQKYGSKPSKANVGLNISYKW</sequence>
<comment type="similarity">
    <text evidence="2">Belongs to the glycosyl hydrolase 33 family.</text>
</comment>
<comment type="caution">
    <text evidence="7">The sequence shown here is derived from an EMBL/GenBank/DDBJ whole genome shotgun (WGS) entry which is preliminary data.</text>
</comment>
<dbReference type="Proteomes" id="UP000295537">
    <property type="component" value="Unassembled WGS sequence"/>
</dbReference>
<dbReference type="Pfam" id="PF13859">
    <property type="entry name" value="BNR_3"/>
    <property type="match status" value="1"/>
</dbReference>
<dbReference type="Gene3D" id="2.40.160.20">
    <property type="match status" value="1"/>
</dbReference>
<dbReference type="GO" id="GO:0004308">
    <property type="term" value="F:exo-alpha-sialidase activity"/>
    <property type="evidence" value="ECO:0007669"/>
    <property type="project" value="UniProtKB-EC"/>
</dbReference>
<protein>
    <recommendedName>
        <fullName evidence="3">exo-alpha-sialidase</fullName>
        <ecNumber evidence="3">3.2.1.18</ecNumber>
    </recommendedName>
</protein>
<dbReference type="InterPro" id="IPR026856">
    <property type="entry name" value="Sialidase_fam"/>
</dbReference>
<dbReference type="CDD" id="cd15482">
    <property type="entry name" value="Sialidase_non-viral"/>
    <property type="match status" value="1"/>
</dbReference>
<gene>
    <name evidence="7" type="ORF">EV693_10492</name>
</gene>
<keyword evidence="4" id="KW-0677">Repeat</keyword>
<dbReference type="InterPro" id="IPR036278">
    <property type="entry name" value="Sialidase_sf"/>
</dbReference>
<organism evidence="7 8">
    <name type="scientific">Nicoletella semolina</name>
    <dbReference type="NCBI Taxonomy" id="271160"/>
    <lineage>
        <taxon>Bacteria</taxon>
        <taxon>Pseudomonadati</taxon>
        <taxon>Pseudomonadota</taxon>
        <taxon>Gammaproteobacteria</taxon>
        <taxon>Pasteurellales</taxon>
        <taxon>Pasteurellaceae</taxon>
        <taxon>Nicoletella</taxon>
    </lineage>
</organism>
<evidence type="ECO:0000313" key="8">
    <source>
        <dbReference type="Proteomes" id="UP000295537"/>
    </source>
</evidence>
<proteinExistence type="inferred from homology"/>
<keyword evidence="5" id="KW-0732">Signal</keyword>
<dbReference type="EC" id="3.2.1.18" evidence="3"/>
<reference evidence="7 8" key="1">
    <citation type="submission" date="2019-03" db="EMBL/GenBank/DDBJ databases">
        <title>Genomic Encyclopedia of Type Strains, Phase IV (KMG-IV): sequencing the most valuable type-strain genomes for metagenomic binning, comparative biology and taxonomic classification.</title>
        <authorList>
            <person name="Goeker M."/>
        </authorList>
    </citation>
    <scope>NUCLEOTIDE SEQUENCE [LARGE SCALE GENOMIC DNA]</scope>
    <source>
        <strain evidence="7 8">DSM 16380</strain>
    </source>
</reference>
<evidence type="ECO:0000256" key="2">
    <source>
        <dbReference type="ARBA" id="ARBA00009348"/>
    </source>
</evidence>
<dbReference type="OrthoDB" id="5664384at2"/>
<dbReference type="GO" id="GO:0005737">
    <property type="term" value="C:cytoplasm"/>
    <property type="evidence" value="ECO:0007669"/>
    <property type="project" value="TreeGrafter"/>
</dbReference>
<dbReference type="AlphaFoldDB" id="A0A4R2NA51"/>
<evidence type="ECO:0000256" key="4">
    <source>
        <dbReference type="ARBA" id="ARBA00022737"/>
    </source>
</evidence>
<dbReference type="GO" id="GO:0006689">
    <property type="term" value="P:ganglioside catabolic process"/>
    <property type="evidence" value="ECO:0007669"/>
    <property type="project" value="TreeGrafter"/>
</dbReference>
<dbReference type="InterPro" id="IPR036709">
    <property type="entry name" value="Autotransporte_beta_dom_sf"/>
</dbReference>
<evidence type="ECO:0000259" key="6">
    <source>
        <dbReference type="Pfam" id="PF13859"/>
    </source>
</evidence>
<dbReference type="PRINTS" id="PR01803">
    <property type="entry name" value="TCSIALIDASE"/>
</dbReference>
<dbReference type="GO" id="GO:0016020">
    <property type="term" value="C:membrane"/>
    <property type="evidence" value="ECO:0007669"/>
    <property type="project" value="TreeGrafter"/>
</dbReference>
<evidence type="ECO:0000256" key="5">
    <source>
        <dbReference type="SAM" id="SignalP"/>
    </source>
</evidence>
<comment type="catalytic activity">
    <reaction evidence="1">
        <text>Hydrolysis of alpha-(2-&gt;3)-, alpha-(2-&gt;6)-, alpha-(2-&gt;8)- glycosidic linkages of terminal sialic acid residues in oligosaccharides, glycoproteins, glycolipids, colominic acid and synthetic substrates.</text>
        <dbReference type="EC" id="3.2.1.18"/>
    </reaction>
</comment>
<feature type="chain" id="PRO_5020983245" description="exo-alpha-sialidase" evidence="5">
    <location>
        <begin position="23"/>
        <end position="797"/>
    </location>
</feature>
<dbReference type="GO" id="GO:0009313">
    <property type="term" value="P:oligosaccharide catabolic process"/>
    <property type="evidence" value="ECO:0007669"/>
    <property type="project" value="TreeGrafter"/>
</dbReference>
<dbReference type="RefSeq" id="WP_132501098.1">
    <property type="nucleotide sequence ID" value="NZ_LVXA01000001.1"/>
</dbReference>
<dbReference type="InterPro" id="IPR008377">
    <property type="entry name" value="Sialidase_trypan"/>
</dbReference>
<dbReference type="SUPFAM" id="SSF50939">
    <property type="entry name" value="Sialidases"/>
    <property type="match status" value="1"/>
</dbReference>
<dbReference type="InterPro" id="IPR011040">
    <property type="entry name" value="Sialidase"/>
</dbReference>
<feature type="domain" description="Sialidase" evidence="6">
    <location>
        <begin position="77"/>
        <end position="403"/>
    </location>
</feature>
<evidence type="ECO:0000256" key="1">
    <source>
        <dbReference type="ARBA" id="ARBA00000427"/>
    </source>
</evidence>